<evidence type="ECO:0000313" key="2">
    <source>
        <dbReference type="Proteomes" id="UP001476583"/>
    </source>
</evidence>
<dbReference type="Proteomes" id="UP001476583">
    <property type="component" value="Chromosome"/>
</dbReference>
<accession>A0ABZ2RA77</accession>
<protein>
    <recommendedName>
        <fullName evidence="3">Transposase</fullName>
    </recommendedName>
</protein>
<sequence>MPLPKYPETLPLGLVGSRSYQHENTIIRTDRLKGLPRNRRWTSSPITTVSIEWLFSNEEAQIFEAWFAGAIADGADWFQIPLKYSGVLADYRCQFTGMYSGPNPSGPRMQKISAEIVIDKRPLIAGDWWLMPMYWELNGRSMLDVIMNRIWPKH</sequence>
<evidence type="ECO:0008006" key="3">
    <source>
        <dbReference type="Google" id="ProtNLM"/>
    </source>
</evidence>
<gene>
    <name evidence="1" type="ORF">WG219_11130</name>
</gene>
<keyword evidence="2" id="KW-1185">Reference proteome</keyword>
<evidence type="ECO:0000313" key="1">
    <source>
        <dbReference type="EMBL" id="WXL23908.1"/>
    </source>
</evidence>
<proteinExistence type="predicted"/>
<reference evidence="1 2" key="1">
    <citation type="submission" date="2024-03" db="EMBL/GenBank/DDBJ databases">
        <title>Complete genome of BD2.</title>
        <authorList>
            <person name="Cao G."/>
        </authorList>
    </citation>
    <scope>NUCLEOTIDE SEQUENCE [LARGE SCALE GENOMIC DNA]</scope>
    <source>
        <strain evidence="1 2">BD2</strain>
    </source>
</reference>
<dbReference type="EMBL" id="CP148074">
    <property type="protein sequence ID" value="WXL23908.1"/>
    <property type="molecule type" value="Genomic_DNA"/>
</dbReference>
<name>A0ABZ2RA77_ECTME</name>
<organism evidence="1 2">
    <name type="scientific">Ectopseudomonas mendocina</name>
    <name type="common">Pseudomonas mendocina</name>
    <dbReference type="NCBI Taxonomy" id="300"/>
    <lineage>
        <taxon>Bacteria</taxon>
        <taxon>Pseudomonadati</taxon>
        <taxon>Pseudomonadota</taxon>
        <taxon>Gammaproteobacteria</taxon>
        <taxon>Pseudomonadales</taxon>
        <taxon>Pseudomonadaceae</taxon>
        <taxon>Ectopseudomonas</taxon>
    </lineage>
</organism>